<dbReference type="GO" id="GO:1902716">
    <property type="term" value="C:cell cortex of growing cell tip"/>
    <property type="evidence" value="ECO:0007669"/>
    <property type="project" value="TreeGrafter"/>
</dbReference>
<feature type="compositionally biased region" description="Polar residues" evidence="3">
    <location>
        <begin position="308"/>
        <end position="320"/>
    </location>
</feature>
<keyword evidence="2" id="KW-0175">Coiled coil</keyword>
<feature type="compositionally biased region" description="Pro residues" evidence="3">
    <location>
        <begin position="242"/>
        <end position="279"/>
    </location>
</feature>
<feature type="domain" description="GIT Spa2 homology (SHD)" evidence="4">
    <location>
        <begin position="191"/>
        <end position="221"/>
    </location>
</feature>
<feature type="coiled-coil region" evidence="2">
    <location>
        <begin position="366"/>
        <end position="400"/>
    </location>
</feature>
<name>A0A5N5WZR6_9EURO</name>
<dbReference type="Pfam" id="PF12205">
    <property type="entry name" value="GIT1_C"/>
    <property type="match status" value="1"/>
</dbReference>
<feature type="region of interest" description="Disordered" evidence="3">
    <location>
        <begin position="217"/>
        <end position="333"/>
    </location>
</feature>
<evidence type="ECO:0000256" key="2">
    <source>
        <dbReference type="SAM" id="Coils"/>
    </source>
</evidence>
<keyword evidence="1" id="KW-0677">Repeat</keyword>
<keyword evidence="6" id="KW-1185">Reference proteome</keyword>
<dbReference type="Gene3D" id="1.20.120.330">
    <property type="entry name" value="Nucleotidyltransferases domain 2"/>
    <property type="match status" value="1"/>
</dbReference>
<proteinExistence type="predicted"/>
<feature type="compositionally biased region" description="Pro residues" evidence="3">
    <location>
        <begin position="166"/>
        <end position="179"/>
    </location>
</feature>
<dbReference type="GO" id="GO:0005078">
    <property type="term" value="F:MAP-kinase scaffold activity"/>
    <property type="evidence" value="ECO:0007669"/>
    <property type="project" value="TreeGrafter"/>
</dbReference>
<sequence length="936" mass="103667">MNGHSGTMSPVSVDGSDWSGINQYQKSEGPFSPTLSSRGNLATPPTSGAANGPNGAGAPNGGSSSRMSDSGNPSSPTSVAARSTARSSDGTLSDKRSKRYRQMEEVLSQHYVVLRRFLSASYREDRNSRPSKARDKLLRLSATQFHELSTDVYDELLRRQQAMPSPGRPPRPDVPPFLPPRQDFHEKRNQARQKLASLQHTRFRDLATDVYTELERRFPQFPEKESRRASPAPSFRGHPSNGYPPPNGYSPGGYPPPRSQSRGPPPPRRGYPSGGPPGTPMSGAFPPRQGSLGGPPSINGDHGPMAKSFQSNTIVPNKSTMVEDDDDMAGVDDDYDARSDAFALDTVLQSRRGTTTTLGDSERKLLADTQSQVSSLQEKVNKLEELLKAKDEELSKHMGDQTKVGELEELLKAKDEELSMYQEGRDKSQDRNLERQEWEDVKLDLESKISKAEDLNSSLQIELDKVQNEHSTIEKELRSQIDEASRQGTGDAELQARFADLEIKHKSLQIELQEQQQVTEEVRREAAGFLMEMKALSEQSHSRWEQEERLSSEVHRLEEEIKQWKGRYAKAKTQLRHLRASSTGIELQSDVNAIARDNELLEENGLINDIHVTKFQISIDELLRTARFEDYNLVMQQVKAVVIAVRHVLRDVELASNRDDGLTTSRTKATRKVSATANNMITASKNFASSCGLSPVSLLDAAASHLSTAVVELIRLVKIRPSPADDLNEDDEEQLAQMKSPDYFSVAPSQGRFSNNGSVYSAMSPPSNHSRNPTESHVAHGMALGTKASYPAQSGDHELQELKLYVEDQTEGLVQSIQALVASIRAEDGLTTIRTHVSAISSIVTNVSSSTEHYIHKPEVDPVLRQRTGPIIEKLDQHRGRLMGTAAEGEGASSAEQIRNATNKLPPVAFEIARETKELVQRLDPVDHEESEDDFR</sequence>
<feature type="region of interest" description="Disordered" evidence="3">
    <location>
        <begin position="1"/>
        <end position="98"/>
    </location>
</feature>
<dbReference type="Pfam" id="PF08518">
    <property type="entry name" value="GIT_SHD"/>
    <property type="match status" value="2"/>
</dbReference>
<feature type="compositionally biased region" description="Low complexity" evidence="3">
    <location>
        <begin position="44"/>
        <end position="53"/>
    </location>
</feature>
<dbReference type="OrthoDB" id="5588096at2759"/>
<feature type="region of interest" description="Disordered" evidence="3">
    <location>
        <begin position="162"/>
        <end position="183"/>
    </location>
</feature>
<dbReference type="AlphaFoldDB" id="A0A5N5WZR6"/>
<dbReference type="PANTHER" id="PTHR21601">
    <property type="entry name" value="SPA2 PROTEIN"/>
    <property type="match status" value="1"/>
</dbReference>
<evidence type="ECO:0000313" key="6">
    <source>
        <dbReference type="Proteomes" id="UP000326565"/>
    </source>
</evidence>
<dbReference type="EMBL" id="ML732244">
    <property type="protein sequence ID" value="KAB8072572.1"/>
    <property type="molecule type" value="Genomic_DNA"/>
</dbReference>
<dbReference type="Proteomes" id="UP000326565">
    <property type="component" value="Unassembled WGS sequence"/>
</dbReference>
<gene>
    <name evidence="5" type="ORF">BDV29DRAFT_149793</name>
</gene>
<reference evidence="5 6" key="1">
    <citation type="submission" date="2019-04" db="EMBL/GenBank/DDBJ databases">
        <title>Friends and foes A comparative genomics study of 23 Aspergillus species from section Flavi.</title>
        <authorList>
            <consortium name="DOE Joint Genome Institute"/>
            <person name="Kjaerbolling I."/>
            <person name="Vesth T."/>
            <person name="Frisvad J.C."/>
            <person name="Nybo J.L."/>
            <person name="Theobald S."/>
            <person name="Kildgaard S."/>
            <person name="Isbrandt T."/>
            <person name="Kuo A."/>
            <person name="Sato A."/>
            <person name="Lyhne E.K."/>
            <person name="Kogle M.E."/>
            <person name="Wiebenga A."/>
            <person name="Kun R.S."/>
            <person name="Lubbers R.J."/>
            <person name="Makela M.R."/>
            <person name="Barry K."/>
            <person name="Chovatia M."/>
            <person name="Clum A."/>
            <person name="Daum C."/>
            <person name="Haridas S."/>
            <person name="He G."/>
            <person name="LaButti K."/>
            <person name="Lipzen A."/>
            <person name="Mondo S."/>
            <person name="Riley R."/>
            <person name="Salamov A."/>
            <person name="Simmons B.A."/>
            <person name="Magnuson J.K."/>
            <person name="Henrissat B."/>
            <person name="Mortensen U.H."/>
            <person name="Larsen T.O."/>
            <person name="Devries R.P."/>
            <person name="Grigoriev I.V."/>
            <person name="Machida M."/>
            <person name="Baker S.E."/>
            <person name="Andersen M.R."/>
        </authorList>
    </citation>
    <scope>NUCLEOTIDE SEQUENCE [LARGE SCALE GENOMIC DNA]</scope>
    <source>
        <strain evidence="5 6">CBS 151.66</strain>
    </source>
</reference>
<accession>A0A5N5WZR6</accession>
<evidence type="ECO:0000259" key="4">
    <source>
        <dbReference type="SMART" id="SM00555"/>
    </source>
</evidence>
<dbReference type="SMART" id="SM00555">
    <property type="entry name" value="GIT"/>
    <property type="match status" value="2"/>
</dbReference>
<protein>
    <recommendedName>
        <fullName evidence="4">GIT Spa2 homology (SHD) domain-containing protein</fullName>
    </recommendedName>
</protein>
<evidence type="ECO:0000256" key="3">
    <source>
        <dbReference type="SAM" id="MobiDB-lite"/>
    </source>
</evidence>
<evidence type="ECO:0000313" key="5">
    <source>
        <dbReference type="EMBL" id="KAB8072572.1"/>
    </source>
</evidence>
<dbReference type="InterPro" id="IPR013724">
    <property type="entry name" value="GIT_SHD"/>
</dbReference>
<dbReference type="InterPro" id="IPR039892">
    <property type="entry name" value="Spa2/Sph1"/>
</dbReference>
<dbReference type="InterPro" id="IPR022018">
    <property type="entry name" value="GIT1_C"/>
</dbReference>
<organism evidence="5 6">
    <name type="scientific">Aspergillus leporis</name>
    <dbReference type="NCBI Taxonomy" id="41062"/>
    <lineage>
        <taxon>Eukaryota</taxon>
        <taxon>Fungi</taxon>
        <taxon>Dikarya</taxon>
        <taxon>Ascomycota</taxon>
        <taxon>Pezizomycotina</taxon>
        <taxon>Eurotiomycetes</taxon>
        <taxon>Eurotiomycetidae</taxon>
        <taxon>Eurotiales</taxon>
        <taxon>Aspergillaceae</taxon>
        <taxon>Aspergillus</taxon>
        <taxon>Aspergillus subgen. Circumdati</taxon>
    </lineage>
</organism>
<feature type="compositionally biased region" description="Low complexity" evidence="3">
    <location>
        <begin position="73"/>
        <end position="88"/>
    </location>
</feature>
<dbReference type="PANTHER" id="PTHR21601:SF0">
    <property type="entry name" value="PROTEIN SPA2-RELATED"/>
    <property type="match status" value="1"/>
</dbReference>
<feature type="domain" description="GIT Spa2 homology (SHD)" evidence="4">
    <location>
        <begin position="133"/>
        <end position="163"/>
    </location>
</feature>
<feature type="coiled-coil region" evidence="2">
    <location>
        <begin position="435"/>
        <end position="581"/>
    </location>
</feature>
<feature type="compositionally biased region" description="Polar residues" evidence="3">
    <location>
        <begin position="1"/>
        <end position="10"/>
    </location>
</feature>
<dbReference type="Pfam" id="PF23742">
    <property type="entry name" value="VBS_C3G9"/>
    <property type="match status" value="1"/>
</dbReference>
<dbReference type="GO" id="GO:0005826">
    <property type="term" value="C:actomyosin contractile ring"/>
    <property type="evidence" value="ECO:0007669"/>
    <property type="project" value="TreeGrafter"/>
</dbReference>
<feature type="compositionally biased region" description="Basic and acidic residues" evidence="3">
    <location>
        <begin position="217"/>
        <end position="228"/>
    </location>
</feature>
<feature type="compositionally biased region" description="Acidic residues" evidence="3">
    <location>
        <begin position="322"/>
        <end position="333"/>
    </location>
</feature>
<dbReference type="InterPro" id="IPR056439">
    <property type="entry name" value="VBS_C3G9"/>
</dbReference>
<evidence type="ECO:0000256" key="1">
    <source>
        <dbReference type="ARBA" id="ARBA00022737"/>
    </source>
</evidence>